<evidence type="ECO:0000256" key="3">
    <source>
        <dbReference type="ARBA" id="ARBA00022723"/>
    </source>
</evidence>
<dbReference type="FunFam" id="3.30.160.60:FF:000608">
    <property type="entry name" value="zinc finger protein 286A isoform X1"/>
    <property type="match status" value="1"/>
</dbReference>
<dbReference type="OrthoDB" id="427030at2759"/>
<dbReference type="InterPro" id="IPR013087">
    <property type="entry name" value="Znf_C2H2_type"/>
</dbReference>
<evidence type="ECO:0000256" key="5">
    <source>
        <dbReference type="ARBA" id="ARBA00022771"/>
    </source>
</evidence>
<evidence type="ECO:0000256" key="7">
    <source>
        <dbReference type="ARBA" id="ARBA00023015"/>
    </source>
</evidence>
<keyword evidence="4" id="KW-0677">Repeat</keyword>
<dbReference type="Proteomes" id="UP000325440">
    <property type="component" value="Unassembled WGS sequence"/>
</dbReference>
<gene>
    <name evidence="13" type="ORF">CINCED_3A024742</name>
</gene>
<evidence type="ECO:0000256" key="11">
    <source>
        <dbReference type="PROSITE-ProRule" id="PRU00042"/>
    </source>
</evidence>
<accession>A0A5E4NGG9</accession>
<organism evidence="13 14">
    <name type="scientific">Cinara cedri</name>
    <dbReference type="NCBI Taxonomy" id="506608"/>
    <lineage>
        <taxon>Eukaryota</taxon>
        <taxon>Metazoa</taxon>
        <taxon>Ecdysozoa</taxon>
        <taxon>Arthropoda</taxon>
        <taxon>Hexapoda</taxon>
        <taxon>Insecta</taxon>
        <taxon>Pterygota</taxon>
        <taxon>Neoptera</taxon>
        <taxon>Paraneoptera</taxon>
        <taxon>Hemiptera</taxon>
        <taxon>Sternorrhyncha</taxon>
        <taxon>Aphidomorpha</taxon>
        <taxon>Aphidoidea</taxon>
        <taxon>Aphididae</taxon>
        <taxon>Lachninae</taxon>
        <taxon>Cinara</taxon>
    </lineage>
</organism>
<dbReference type="GO" id="GO:0000981">
    <property type="term" value="F:DNA-binding transcription factor activity, RNA polymerase II-specific"/>
    <property type="evidence" value="ECO:0007669"/>
    <property type="project" value="TreeGrafter"/>
</dbReference>
<feature type="domain" description="C2H2-type" evidence="12">
    <location>
        <begin position="273"/>
        <end position="300"/>
    </location>
</feature>
<feature type="domain" description="C2H2-type" evidence="12">
    <location>
        <begin position="132"/>
        <end position="159"/>
    </location>
</feature>
<dbReference type="GO" id="GO:0008270">
    <property type="term" value="F:zinc ion binding"/>
    <property type="evidence" value="ECO:0007669"/>
    <property type="project" value="UniProtKB-KW"/>
</dbReference>
<evidence type="ECO:0000256" key="10">
    <source>
        <dbReference type="ARBA" id="ARBA00023242"/>
    </source>
</evidence>
<comment type="similarity">
    <text evidence="2">Belongs to the krueppel C2H2-type zinc-finger protein family.</text>
</comment>
<dbReference type="FunFam" id="3.30.160.60:FF:000446">
    <property type="entry name" value="Zinc finger protein"/>
    <property type="match status" value="1"/>
</dbReference>
<dbReference type="PANTHER" id="PTHR46105:SF5">
    <property type="entry name" value="ZINC FINGER AND BTB DOMAIN-CONTAINING PROTEIN 44 ISOFORM X1"/>
    <property type="match status" value="1"/>
</dbReference>
<dbReference type="AlphaFoldDB" id="A0A5E4NGG9"/>
<dbReference type="FunFam" id="3.30.160.60:FF:000624">
    <property type="entry name" value="zinc finger protein 697"/>
    <property type="match status" value="2"/>
</dbReference>
<sequence>MEVDQSIENSSISLQLTSNIKEEIEHPSTQTIEIKKEFDLINGCEFQSVITIENDPMESILYQKPKLRKKKYSCYNCGDSSFSKSLLKRHMKVHTGRKVDNDNCPLRFMSTSEEEFKKPSTQTIEIIKEKPYKCEVCEKSFRHKPNLLQHTKIHTGRKPFKCEVCKKSFRRKSHLTEHIRIHTGEKPFECDVCGISFTQKSNLLVHTRTHTGGKKPFKCNVCEKSFKHKSNMLVHTKIHTGENLLKCAVCEKLFGYKSNLLVHTMIHTGEKPFKCEVCNKSFKRKSHLLEHTRIHTRETIQM</sequence>
<evidence type="ECO:0000256" key="1">
    <source>
        <dbReference type="ARBA" id="ARBA00004123"/>
    </source>
</evidence>
<evidence type="ECO:0000313" key="13">
    <source>
        <dbReference type="EMBL" id="VVC40631.1"/>
    </source>
</evidence>
<feature type="domain" description="C2H2-type" evidence="12">
    <location>
        <begin position="217"/>
        <end position="244"/>
    </location>
</feature>
<evidence type="ECO:0000256" key="9">
    <source>
        <dbReference type="ARBA" id="ARBA00023163"/>
    </source>
</evidence>
<proteinExistence type="inferred from homology"/>
<dbReference type="GO" id="GO:0005634">
    <property type="term" value="C:nucleus"/>
    <property type="evidence" value="ECO:0007669"/>
    <property type="project" value="UniProtKB-SubCell"/>
</dbReference>
<dbReference type="InterPro" id="IPR050457">
    <property type="entry name" value="ZnFinger_BTB_dom_contain"/>
</dbReference>
<feature type="domain" description="C2H2-type" evidence="12">
    <location>
        <begin position="245"/>
        <end position="272"/>
    </location>
</feature>
<evidence type="ECO:0000259" key="12">
    <source>
        <dbReference type="PROSITE" id="PS50157"/>
    </source>
</evidence>
<keyword evidence="14" id="KW-1185">Reference proteome</keyword>
<feature type="domain" description="C2H2-type" evidence="12">
    <location>
        <begin position="72"/>
        <end position="99"/>
    </location>
</feature>
<dbReference type="GO" id="GO:0000978">
    <property type="term" value="F:RNA polymerase II cis-regulatory region sequence-specific DNA binding"/>
    <property type="evidence" value="ECO:0007669"/>
    <property type="project" value="TreeGrafter"/>
</dbReference>
<dbReference type="SUPFAM" id="SSF57667">
    <property type="entry name" value="beta-beta-alpha zinc fingers"/>
    <property type="match status" value="5"/>
</dbReference>
<dbReference type="Pfam" id="PF00096">
    <property type="entry name" value="zf-C2H2"/>
    <property type="match status" value="6"/>
</dbReference>
<protein>
    <submittedName>
        <fullName evidence="13">Zinc finger C2H2-type</fullName>
    </submittedName>
</protein>
<keyword evidence="7" id="KW-0805">Transcription regulation</keyword>
<evidence type="ECO:0000256" key="4">
    <source>
        <dbReference type="ARBA" id="ARBA00022737"/>
    </source>
</evidence>
<keyword evidence="3" id="KW-0479">Metal-binding</keyword>
<dbReference type="EMBL" id="CABPRJ010001906">
    <property type="protein sequence ID" value="VVC40631.1"/>
    <property type="molecule type" value="Genomic_DNA"/>
</dbReference>
<dbReference type="Gene3D" id="3.30.160.60">
    <property type="entry name" value="Classic Zinc Finger"/>
    <property type="match status" value="7"/>
</dbReference>
<dbReference type="PANTHER" id="PTHR46105">
    <property type="entry name" value="AGAP004733-PA"/>
    <property type="match status" value="1"/>
</dbReference>
<keyword evidence="9" id="KW-0804">Transcription</keyword>
<feature type="domain" description="C2H2-type" evidence="12">
    <location>
        <begin position="160"/>
        <end position="187"/>
    </location>
</feature>
<dbReference type="SMART" id="SM00355">
    <property type="entry name" value="ZnF_C2H2"/>
    <property type="match status" value="7"/>
</dbReference>
<reference evidence="13 14" key="1">
    <citation type="submission" date="2019-08" db="EMBL/GenBank/DDBJ databases">
        <authorList>
            <person name="Alioto T."/>
            <person name="Alioto T."/>
            <person name="Gomez Garrido J."/>
        </authorList>
    </citation>
    <scope>NUCLEOTIDE SEQUENCE [LARGE SCALE GENOMIC DNA]</scope>
</reference>
<dbReference type="InterPro" id="IPR036236">
    <property type="entry name" value="Znf_C2H2_sf"/>
</dbReference>
<name>A0A5E4NGG9_9HEMI</name>
<evidence type="ECO:0000256" key="8">
    <source>
        <dbReference type="ARBA" id="ARBA00023125"/>
    </source>
</evidence>
<dbReference type="PROSITE" id="PS00028">
    <property type="entry name" value="ZINC_FINGER_C2H2_1"/>
    <property type="match status" value="6"/>
</dbReference>
<keyword evidence="10" id="KW-0539">Nucleus</keyword>
<evidence type="ECO:0000313" key="14">
    <source>
        <dbReference type="Proteomes" id="UP000325440"/>
    </source>
</evidence>
<evidence type="ECO:0000256" key="6">
    <source>
        <dbReference type="ARBA" id="ARBA00022833"/>
    </source>
</evidence>
<keyword evidence="8" id="KW-0238">DNA-binding</keyword>
<feature type="domain" description="C2H2-type" evidence="12">
    <location>
        <begin position="188"/>
        <end position="215"/>
    </location>
</feature>
<dbReference type="FunFam" id="3.30.160.60:FF:000281">
    <property type="entry name" value="Zinc finger protein 558 isoform X1"/>
    <property type="match status" value="1"/>
</dbReference>
<keyword evidence="5 11" id="KW-0863">Zinc-finger</keyword>
<keyword evidence="6" id="KW-0862">Zinc</keyword>
<dbReference type="FunFam" id="3.30.160.60:FF:000555">
    <property type="entry name" value="Zinc finger protein 1 homolog"/>
    <property type="match status" value="1"/>
</dbReference>
<dbReference type="PROSITE" id="PS50157">
    <property type="entry name" value="ZINC_FINGER_C2H2_2"/>
    <property type="match status" value="7"/>
</dbReference>
<evidence type="ECO:0000256" key="2">
    <source>
        <dbReference type="ARBA" id="ARBA00006991"/>
    </source>
</evidence>
<comment type="subcellular location">
    <subcellularLocation>
        <location evidence="1">Nucleus</location>
    </subcellularLocation>
</comment>